<proteinExistence type="predicted"/>
<evidence type="ECO:0000313" key="1">
    <source>
        <dbReference type="EMBL" id="EKC49254.1"/>
    </source>
</evidence>
<accession>K1S1J2</accession>
<comment type="caution">
    <text evidence="1">The sequence shown here is derived from an EMBL/GenBank/DDBJ whole genome shotgun (WGS) entry which is preliminary data.</text>
</comment>
<dbReference type="EMBL" id="AJWY01012685">
    <property type="protein sequence ID" value="EKC49254.1"/>
    <property type="molecule type" value="Genomic_DNA"/>
</dbReference>
<dbReference type="AlphaFoldDB" id="K1S1J2"/>
<name>K1S1J2_9ZZZZ</name>
<organism evidence="1">
    <name type="scientific">human gut metagenome</name>
    <dbReference type="NCBI Taxonomy" id="408170"/>
    <lineage>
        <taxon>unclassified sequences</taxon>
        <taxon>metagenomes</taxon>
        <taxon>organismal metagenomes</taxon>
    </lineage>
</organism>
<gene>
    <name evidence="1" type="ORF">LEA_18485</name>
</gene>
<reference evidence="1" key="1">
    <citation type="journal article" date="2013" name="Environ. Microbiol.">
        <title>Microbiota from the distal guts of lean and obese adolescents exhibit partial functional redundancy besides clear differences in community structure.</title>
        <authorList>
            <person name="Ferrer M."/>
            <person name="Ruiz A."/>
            <person name="Lanza F."/>
            <person name="Haange S.B."/>
            <person name="Oberbach A."/>
            <person name="Till H."/>
            <person name="Bargiela R."/>
            <person name="Campoy C."/>
            <person name="Segura M.T."/>
            <person name="Richter M."/>
            <person name="von Bergen M."/>
            <person name="Seifert J."/>
            <person name="Suarez A."/>
        </authorList>
    </citation>
    <scope>NUCLEOTIDE SEQUENCE</scope>
</reference>
<feature type="non-terminal residue" evidence="1">
    <location>
        <position position="1"/>
    </location>
</feature>
<sequence length="85" mass="9635">DINSAPVDPAYANPFYDPYGQMNPALRRQYMTQAYYDFSLPWNLGFNYTVSYSASPTNNGTTGYQKTSPKRSASTAALRFCQKWV</sequence>
<protein>
    <submittedName>
        <fullName evidence="1">Uncharacterized protein</fullName>
    </submittedName>
</protein>